<dbReference type="InterPro" id="IPR050680">
    <property type="entry name" value="YpeA/RimI_acetyltransf"/>
</dbReference>
<organism evidence="4">
    <name type="scientific">termite gut metagenome</name>
    <dbReference type="NCBI Taxonomy" id="433724"/>
    <lineage>
        <taxon>unclassified sequences</taxon>
        <taxon>metagenomes</taxon>
        <taxon>organismal metagenomes</taxon>
    </lineage>
</organism>
<feature type="domain" description="N-acetyltransferase" evidence="3">
    <location>
        <begin position="8"/>
        <end position="158"/>
    </location>
</feature>
<dbReference type="InterPro" id="IPR016181">
    <property type="entry name" value="Acyl_CoA_acyltransferase"/>
</dbReference>
<dbReference type="CDD" id="cd04301">
    <property type="entry name" value="NAT_SF"/>
    <property type="match status" value="1"/>
</dbReference>
<accession>A0A5J4QS77</accession>
<dbReference type="PANTHER" id="PTHR43420">
    <property type="entry name" value="ACETYLTRANSFERASE"/>
    <property type="match status" value="1"/>
</dbReference>
<dbReference type="EC" id="2.3.1.82" evidence="4"/>
<dbReference type="Pfam" id="PF00583">
    <property type="entry name" value="Acetyltransf_1"/>
    <property type="match status" value="1"/>
</dbReference>
<proteinExistence type="predicted"/>
<reference evidence="4" key="1">
    <citation type="submission" date="2019-03" db="EMBL/GenBank/DDBJ databases">
        <title>Single cell metagenomics reveals metabolic interactions within the superorganism composed of flagellate Streblomastix strix and complex community of Bacteroidetes bacteria on its surface.</title>
        <authorList>
            <person name="Treitli S.C."/>
            <person name="Kolisko M."/>
            <person name="Husnik F."/>
            <person name="Keeling P."/>
            <person name="Hampl V."/>
        </authorList>
    </citation>
    <scope>NUCLEOTIDE SEQUENCE</scope>
    <source>
        <strain evidence="4">STM</strain>
    </source>
</reference>
<dbReference type="EMBL" id="SNRY01002738">
    <property type="protein sequence ID" value="KAA6323730.1"/>
    <property type="molecule type" value="Genomic_DNA"/>
</dbReference>
<keyword evidence="1 4" id="KW-0808">Transferase</keyword>
<dbReference type="AlphaFoldDB" id="A0A5J4QS77"/>
<evidence type="ECO:0000259" key="3">
    <source>
        <dbReference type="PROSITE" id="PS51186"/>
    </source>
</evidence>
<dbReference type="SUPFAM" id="SSF55729">
    <property type="entry name" value="Acyl-CoA N-acyltransferases (Nat)"/>
    <property type="match status" value="1"/>
</dbReference>
<dbReference type="Gene3D" id="3.40.630.30">
    <property type="match status" value="1"/>
</dbReference>
<sequence>MRTIETQITFCNYSNQEHLQAITALIDAYIRDEMGGGEPLSELEQLRLVDGLNNHPKSIVLLAKTDGVFTGLLTAFENFSTFTAKPMVNVHDIIVLKEYRGKGIGRQLMNAVITEAENRKCSRITLEVRRDNITAQNLYKSLGFDDTNPGMFYWRKNL</sequence>
<dbReference type="PANTHER" id="PTHR43420:SF12">
    <property type="entry name" value="N-ACETYLTRANSFERASE DOMAIN-CONTAINING PROTEIN"/>
    <property type="match status" value="1"/>
</dbReference>
<comment type="caution">
    <text evidence="4">The sequence shown here is derived from an EMBL/GenBank/DDBJ whole genome shotgun (WGS) entry which is preliminary data.</text>
</comment>
<protein>
    <submittedName>
        <fullName evidence="4">Aminoglycoside N(6')-acetyltransferase type 1</fullName>
        <ecNumber evidence="4">2.3.1.82</ecNumber>
    </submittedName>
</protein>
<evidence type="ECO:0000313" key="4">
    <source>
        <dbReference type="EMBL" id="KAA6323730.1"/>
    </source>
</evidence>
<dbReference type="PROSITE" id="PS51186">
    <property type="entry name" value="GNAT"/>
    <property type="match status" value="1"/>
</dbReference>
<dbReference type="GO" id="GO:0047663">
    <property type="term" value="F:aminoglycoside 6'-N-acetyltransferase activity"/>
    <property type="evidence" value="ECO:0007669"/>
    <property type="project" value="UniProtKB-EC"/>
</dbReference>
<evidence type="ECO:0000256" key="2">
    <source>
        <dbReference type="ARBA" id="ARBA00023315"/>
    </source>
</evidence>
<name>A0A5J4QS77_9ZZZZ</name>
<evidence type="ECO:0000256" key="1">
    <source>
        <dbReference type="ARBA" id="ARBA00022679"/>
    </source>
</evidence>
<keyword evidence="2 4" id="KW-0012">Acyltransferase</keyword>
<dbReference type="InterPro" id="IPR000182">
    <property type="entry name" value="GNAT_dom"/>
</dbReference>
<gene>
    <name evidence="4" type="ORF">EZS27_026860</name>
</gene>